<gene>
    <name evidence="1" type="ORF">BN2476_590090</name>
</gene>
<organism evidence="1 2">
    <name type="scientific">Paraburkholderia piptadeniae</name>
    <dbReference type="NCBI Taxonomy" id="1701573"/>
    <lineage>
        <taxon>Bacteria</taxon>
        <taxon>Pseudomonadati</taxon>
        <taxon>Pseudomonadota</taxon>
        <taxon>Betaproteobacteria</taxon>
        <taxon>Burkholderiales</taxon>
        <taxon>Burkholderiaceae</taxon>
        <taxon>Paraburkholderia</taxon>
    </lineage>
</organism>
<dbReference type="EMBL" id="CYGY02000059">
    <property type="protein sequence ID" value="SIT47696.1"/>
    <property type="molecule type" value="Genomic_DNA"/>
</dbReference>
<protein>
    <submittedName>
        <fullName evidence="1">Uncharacterized protein</fullName>
    </submittedName>
</protein>
<name>A0A1N7SJU6_9BURK</name>
<reference evidence="1" key="1">
    <citation type="submission" date="2016-12" db="EMBL/GenBank/DDBJ databases">
        <authorList>
            <person name="Moulin L."/>
        </authorList>
    </citation>
    <scope>NUCLEOTIDE SEQUENCE [LARGE SCALE GENOMIC DNA]</scope>
    <source>
        <strain evidence="1">STM 7183</strain>
    </source>
</reference>
<accession>A0A1N7SJU6</accession>
<dbReference type="Proteomes" id="UP000195569">
    <property type="component" value="Unassembled WGS sequence"/>
</dbReference>
<evidence type="ECO:0000313" key="1">
    <source>
        <dbReference type="EMBL" id="SIT47696.1"/>
    </source>
</evidence>
<proteinExistence type="predicted"/>
<sequence>MGRPPPHASGVTSVNATIPSIFDVQGCKTFHFSLSAAARTLVRSHGNNLETRPSDRNAKSNGPTWYEFDCAHPLQRLYSLVFGLRLRLGVLCLCATL</sequence>
<dbReference type="AlphaFoldDB" id="A0A1N7SJU6"/>
<evidence type="ECO:0000313" key="2">
    <source>
        <dbReference type="Proteomes" id="UP000195569"/>
    </source>
</evidence>
<keyword evidence="2" id="KW-1185">Reference proteome</keyword>
<comment type="caution">
    <text evidence="1">The sequence shown here is derived from an EMBL/GenBank/DDBJ whole genome shotgun (WGS) entry which is preliminary data.</text>
</comment>